<reference evidence="2" key="3">
    <citation type="submission" date="2023-12" db="EMBL/GenBank/DDBJ databases">
        <authorList>
            <person name="Sun Q."/>
            <person name="Inoue M."/>
        </authorList>
    </citation>
    <scope>NUCLEOTIDE SEQUENCE</scope>
    <source>
        <strain evidence="2">JCM 9651</strain>
    </source>
</reference>
<dbReference type="RefSeq" id="WP_345034204.1">
    <property type="nucleotide sequence ID" value="NZ_BAAAYL010000001.1"/>
</dbReference>
<reference evidence="2" key="1">
    <citation type="journal article" date="2014" name="Int. J. Syst. Evol. Microbiol.">
        <title>Complete genome of a new Firmicutes species belonging to the dominant human colonic microbiota ('Ruminococcus bicirculans') reveals two chromosomes and a selective capacity to utilize plant glucans.</title>
        <authorList>
            <consortium name="NISC Comparative Sequencing Program"/>
            <person name="Wegmann U."/>
            <person name="Louis P."/>
            <person name="Goesmann A."/>
            <person name="Henrissat B."/>
            <person name="Duncan S.H."/>
            <person name="Flint H.J."/>
        </authorList>
    </citation>
    <scope>NUCLEOTIDE SEQUENCE</scope>
    <source>
        <strain evidence="2">JCM 9651</strain>
    </source>
</reference>
<sequence length="149" mass="15123">MPRARAASATARRPARLRGLLPGKLAVLVGLLCLLGVLGTLALGPGASTATASGDRTAAAEILSHGTDADDLCTADCGTSPRVFRATLDERVASHPVGVSIAVGSVFFRPPCQRPPPPAPDTAAQPQHTACHTGRAPPPSAGIRRPPDS</sequence>
<name>A0ABP6S4H8_9ACTN</name>
<proteinExistence type="predicted"/>
<organism evidence="2 4">
    <name type="scientific">Streptomyces sannanensis</name>
    <dbReference type="NCBI Taxonomy" id="285536"/>
    <lineage>
        <taxon>Bacteria</taxon>
        <taxon>Bacillati</taxon>
        <taxon>Actinomycetota</taxon>
        <taxon>Actinomycetes</taxon>
        <taxon>Kitasatosporales</taxon>
        <taxon>Streptomycetaceae</taxon>
        <taxon>Streptomyces</taxon>
    </lineage>
</organism>
<dbReference type="EMBL" id="BAAAYL010000001">
    <property type="protein sequence ID" value="GAA3379659.1"/>
    <property type="molecule type" value="Genomic_DNA"/>
</dbReference>
<evidence type="ECO:0000313" key="3">
    <source>
        <dbReference type="EMBL" id="GAA3379659.1"/>
    </source>
</evidence>
<evidence type="ECO:0000313" key="4">
    <source>
        <dbReference type="Proteomes" id="UP001499990"/>
    </source>
</evidence>
<keyword evidence="4" id="KW-1185">Reference proteome</keyword>
<evidence type="ECO:0000313" key="2">
    <source>
        <dbReference type="EMBL" id="GAA3368034.1"/>
    </source>
</evidence>
<comment type="caution">
    <text evidence="2">The sequence shown here is derived from an EMBL/GenBank/DDBJ whole genome shotgun (WGS) entry which is preliminary data.</text>
</comment>
<gene>
    <name evidence="2" type="ORF">GCM10020367_04740</name>
    <name evidence="3" type="ORF">GCM10020367_64110</name>
</gene>
<dbReference type="EMBL" id="BAAAYL010000001">
    <property type="protein sequence ID" value="GAA3368034.1"/>
    <property type="molecule type" value="Genomic_DNA"/>
</dbReference>
<evidence type="ECO:0000256" key="1">
    <source>
        <dbReference type="SAM" id="MobiDB-lite"/>
    </source>
</evidence>
<reference evidence="4" key="2">
    <citation type="journal article" date="2019" name="Int. J. Syst. Evol. Microbiol.">
        <title>The Global Catalogue of Microorganisms (GCM) 10K type strain sequencing project: providing services to taxonomists for standard genome sequencing and annotation.</title>
        <authorList>
            <consortium name="The Broad Institute Genomics Platform"/>
            <consortium name="The Broad Institute Genome Sequencing Center for Infectious Disease"/>
            <person name="Wu L."/>
            <person name="Ma J."/>
        </authorList>
    </citation>
    <scope>NUCLEOTIDE SEQUENCE [LARGE SCALE GENOMIC DNA]</scope>
    <source>
        <strain evidence="4">JCM 9651</strain>
    </source>
</reference>
<accession>A0ABP6S4H8</accession>
<protein>
    <submittedName>
        <fullName evidence="2">Uncharacterized protein</fullName>
    </submittedName>
</protein>
<feature type="region of interest" description="Disordered" evidence="1">
    <location>
        <begin position="112"/>
        <end position="149"/>
    </location>
</feature>
<dbReference type="Proteomes" id="UP001499990">
    <property type="component" value="Unassembled WGS sequence"/>
</dbReference>